<dbReference type="SUPFAM" id="SSF53335">
    <property type="entry name" value="S-adenosyl-L-methionine-dependent methyltransferases"/>
    <property type="match status" value="1"/>
</dbReference>
<dbReference type="AlphaFoldDB" id="A0A5B8U275"/>
<accession>A0A5B8U275</accession>
<name>A0A5B8U275_9ACTN</name>
<evidence type="ECO:0000313" key="2">
    <source>
        <dbReference type="EMBL" id="QEC47061.1"/>
    </source>
</evidence>
<evidence type="ECO:0000259" key="1">
    <source>
        <dbReference type="Pfam" id="PF13649"/>
    </source>
</evidence>
<dbReference type="InterPro" id="IPR029063">
    <property type="entry name" value="SAM-dependent_MTases_sf"/>
</dbReference>
<feature type="domain" description="Methyltransferase" evidence="1">
    <location>
        <begin position="50"/>
        <end position="142"/>
    </location>
</feature>
<organism evidence="2 3">
    <name type="scientific">Baekduia soli</name>
    <dbReference type="NCBI Taxonomy" id="496014"/>
    <lineage>
        <taxon>Bacteria</taxon>
        <taxon>Bacillati</taxon>
        <taxon>Actinomycetota</taxon>
        <taxon>Thermoleophilia</taxon>
        <taxon>Solirubrobacterales</taxon>
        <taxon>Baekduiaceae</taxon>
        <taxon>Baekduia</taxon>
    </lineage>
</organism>
<dbReference type="Proteomes" id="UP000321805">
    <property type="component" value="Chromosome"/>
</dbReference>
<dbReference type="PANTHER" id="PTHR43591">
    <property type="entry name" value="METHYLTRANSFERASE"/>
    <property type="match status" value="1"/>
</dbReference>
<keyword evidence="2" id="KW-0489">Methyltransferase</keyword>
<keyword evidence="3" id="KW-1185">Reference proteome</keyword>
<evidence type="ECO:0000313" key="3">
    <source>
        <dbReference type="Proteomes" id="UP000321805"/>
    </source>
</evidence>
<dbReference type="EMBL" id="CP042430">
    <property type="protein sequence ID" value="QEC47061.1"/>
    <property type="molecule type" value="Genomic_DNA"/>
</dbReference>
<proteinExistence type="predicted"/>
<gene>
    <name evidence="2" type="ORF">FSW04_05305</name>
</gene>
<dbReference type="Pfam" id="PF13649">
    <property type="entry name" value="Methyltransf_25"/>
    <property type="match status" value="1"/>
</dbReference>
<protein>
    <submittedName>
        <fullName evidence="2">Class I SAM-dependent methyltransferase</fullName>
    </submittedName>
</protein>
<dbReference type="InterPro" id="IPR041698">
    <property type="entry name" value="Methyltransf_25"/>
</dbReference>
<dbReference type="CDD" id="cd02440">
    <property type="entry name" value="AdoMet_MTases"/>
    <property type="match status" value="1"/>
</dbReference>
<dbReference type="GO" id="GO:0008168">
    <property type="term" value="F:methyltransferase activity"/>
    <property type="evidence" value="ECO:0007669"/>
    <property type="project" value="UniProtKB-KW"/>
</dbReference>
<dbReference type="KEGG" id="bsol:FSW04_05305"/>
<sequence>MCDSPSAAPTFEAHAAGYDGPRRKLIPSFDAFYATAVAALDLLPAPPRRVLDLGAGTGLLAGFVAAAHPGAELHLLDGAPAMLEQARERLGPDVVLHAGDLRAPLPAGTFDAVVSALAIHHLDDAAKQDLFARVHAALAPGGVFVNAEQVAGPTPRFEAHYRAWHEATSRALGLTEQEWGRALERMAHDDCAPVGDQLAWMRAAGFDADCLMQDVRFAVLVGVRP</sequence>
<reference evidence="2 3" key="1">
    <citation type="journal article" date="2018" name="J. Microbiol.">
        <title>Baekduia soli gen. nov., sp. nov., a novel bacterium isolated from the soil of Baekdu Mountain and proposal of a novel family name, Baekduiaceae fam. nov.</title>
        <authorList>
            <person name="An D.S."/>
            <person name="Siddiqi M.Z."/>
            <person name="Kim K.H."/>
            <person name="Yu H.S."/>
            <person name="Im W.T."/>
        </authorList>
    </citation>
    <scope>NUCLEOTIDE SEQUENCE [LARGE SCALE GENOMIC DNA]</scope>
    <source>
        <strain evidence="2 3">BR7-21</strain>
    </source>
</reference>
<dbReference type="Gene3D" id="3.40.50.150">
    <property type="entry name" value="Vaccinia Virus protein VP39"/>
    <property type="match status" value="1"/>
</dbReference>
<keyword evidence="2" id="KW-0808">Transferase</keyword>
<dbReference type="RefSeq" id="WP_146917006.1">
    <property type="nucleotide sequence ID" value="NZ_CP042430.1"/>
</dbReference>
<dbReference type="GO" id="GO:0032259">
    <property type="term" value="P:methylation"/>
    <property type="evidence" value="ECO:0007669"/>
    <property type="project" value="UniProtKB-KW"/>
</dbReference>
<dbReference type="OrthoDB" id="3286690at2"/>